<accession>A0A5R9G7M3</accession>
<gene>
    <name evidence="2" type="ORF">FE782_28780</name>
</gene>
<comment type="caution">
    <text evidence="2">The sequence shown here is derived from an EMBL/GenBank/DDBJ whole genome shotgun (WGS) entry which is preliminary data.</text>
</comment>
<dbReference type="Gene3D" id="3.30.420.40">
    <property type="match status" value="2"/>
</dbReference>
<dbReference type="OrthoDB" id="9810372at2"/>
<dbReference type="Proteomes" id="UP000309676">
    <property type="component" value="Unassembled WGS sequence"/>
</dbReference>
<dbReference type="AlphaFoldDB" id="A0A5R9G7M3"/>
<evidence type="ECO:0000256" key="1">
    <source>
        <dbReference type="ARBA" id="ARBA00006479"/>
    </source>
</evidence>
<protein>
    <submittedName>
        <fullName evidence="2">ROK family protein</fullName>
    </submittedName>
</protein>
<dbReference type="SUPFAM" id="SSF53067">
    <property type="entry name" value="Actin-like ATPase domain"/>
    <property type="match status" value="1"/>
</dbReference>
<comment type="similarity">
    <text evidence="1">Belongs to the ROK (NagC/XylR) family.</text>
</comment>
<dbReference type="Pfam" id="PF00480">
    <property type="entry name" value="ROK"/>
    <property type="match status" value="1"/>
</dbReference>
<evidence type="ECO:0000313" key="2">
    <source>
        <dbReference type="EMBL" id="TLS48743.1"/>
    </source>
</evidence>
<dbReference type="EMBL" id="VCIW01000029">
    <property type="protein sequence ID" value="TLS48743.1"/>
    <property type="molecule type" value="Genomic_DNA"/>
</dbReference>
<keyword evidence="3" id="KW-1185">Reference proteome</keyword>
<reference evidence="2 3" key="1">
    <citation type="submission" date="2019-05" db="EMBL/GenBank/DDBJ databases">
        <authorList>
            <person name="Narsing Rao M.P."/>
            <person name="Li W.J."/>
        </authorList>
    </citation>
    <scope>NUCLEOTIDE SEQUENCE [LARGE SCALE GENOMIC DNA]</scope>
    <source>
        <strain evidence="2 3">SYSU_K30003</strain>
    </source>
</reference>
<organism evidence="2 3">
    <name type="scientific">Paenibacillus antri</name>
    <dbReference type="NCBI Taxonomy" id="2582848"/>
    <lineage>
        <taxon>Bacteria</taxon>
        <taxon>Bacillati</taxon>
        <taxon>Bacillota</taxon>
        <taxon>Bacilli</taxon>
        <taxon>Bacillales</taxon>
        <taxon>Paenibacillaceae</taxon>
        <taxon>Paenibacillus</taxon>
    </lineage>
</organism>
<name>A0A5R9G7M3_9BACL</name>
<proteinExistence type="inferred from homology"/>
<dbReference type="RefSeq" id="WP_138197808.1">
    <property type="nucleotide sequence ID" value="NZ_VCIW01000029.1"/>
</dbReference>
<dbReference type="InterPro" id="IPR043129">
    <property type="entry name" value="ATPase_NBD"/>
</dbReference>
<sequence length="324" mass="34181">MKYAAGVDVGGTNIVCGLIEETGRVVARKKYATAPERGSAAVLEGIAATVERLREDAGIPADDLEAIGLGIPGLLDPERGISVRAVNLGWTQVPVAAELQRRLGKPTYIDNDVRMYAYGEAIAGAGRGARYVLGVTIGTGLASAFVQNGELLYGHRFMAGEIGHVPIEHFESIPCNCGRIGCLETVVSATGIARQARTRIERGERSSLAERFPDLSRLRSVDVTEACLAGDALAKDVLDRTGRALGAALAWAVPLLSPDAIVIGGGGALAGDALFVPMKSELDSRLLQDYKDQFVIRSAELHDDAGLIGSALWALARGRKALHT</sequence>
<dbReference type="PANTHER" id="PTHR18964:SF149">
    <property type="entry name" value="BIFUNCTIONAL UDP-N-ACETYLGLUCOSAMINE 2-EPIMERASE_N-ACETYLMANNOSAMINE KINASE"/>
    <property type="match status" value="1"/>
</dbReference>
<evidence type="ECO:0000313" key="3">
    <source>
        <dbReference type="Proteomes" id="UP000309676"/>
    </source>
</evidence>
<dbReference type="PANTHER" id="PTHR18964">
    <property type="entry name" value="ROK (REPRESSOR, ORF, KINASE) FAMILY"/>
    <property type="match status" value="1"/>
</dbReference>
<dbReference type="InterPro" id="IPR000600">
    <property type="entry name" value="ROK"/>
</dbReference>